<feature type="transmembrane region" description="Helical" evidence="9">
    <location>
        <begin position="367"/>
        <end position="391"/>
    </location>
</feature>
<dbReference type="PANTHER" id="PTHR30081:SF1">
    <property type="entry name" value="PROTEIN TRANSLOCASE SUBUNIT SECD"/>
    <property type="match status" value="1"/>
</dbReference>
<dbReference type="InterPro" id="IPR005791">
    <property type="entry name" value="SecD"/>
</dbReference>
<evidence type="ECO:0000256" key="8">
    <source>
        <dbReference type="ARBA" id="ARBA00023136"/>
    </source>
</evidence>
<dbReference type="RefSeq" id="WP_371754137.1">
    <property type="nucleotide sequence ID" value="NZ_JAYJLD010000012.1"/>
</dbReference>
<dbReference type="Gene3D" id="3.30.70.3220">
    <property type="match status" value="1"/>
</dbReference>
<feature type="domain" description="SecDF P1 head subdomain" evidence="12">
    <location>
        <begin position="133"/>
        <end position="222"/>
    </location>
</feature>
<feature type="transmembrane region" description="Helical" evidence="9">
    <location>
        <begin position="342"/>
        <end position="361"/>
    </location>
</feature>
<evidence type="ECO:0000313" key="14">
    <source>
        <dbReference type="Proteomes" id="UP001310386"/>
    </source>
</evidence>
<comment type="similarity">
    <text evidence="9">Belongs to the SecD/SecF family. SecD subfamily.</text>
</comment>
<evidence type="ECO:0000256" key="2">
    <source>
        <dbReference type="ARBA" id="ARBA00022448"/>
    </source>
</evidence>
<dbReference type="PANTHER" id="PTHR30081">
    <property type="entry name" value="PROTEIN-EXPORT MEMBRANE PROTEIN SEC"/>
    <property type="match status" value="1"/>
</dbReference>
<comment type="subcellular location">
    <subcellularLocation>
        <location evidence="1 9">Cell membrane</location>
        <topology evidence="1 9">Multi-pass membrane protein</topology>
    </subcellularLocation>
</comment>
<evidence type="ECO:0000256" key="4">
    <source>
        <dbReference type="ARBA" id="ARBA00022692"/>
    </source>
</evidence>
<dbReference type="HAMAP" id="MF_01463_B">
    <property type="entry name" value="SecD_B"/>
    <property type="match status" value="1"/>
</dbReference>
<evidence type="ECO:0000256" key="3">
    <source>
        <dbReference type="ARBA" id="ARBA00022475"/>
    </source>
</evidence>
<evidence type="ECO:0000313" key="13">
    <source>
        <dbReference type="EMBL" id="MEB3102019.1"/>
    </source>
</evidence>
<comment type="subunit">
    <text evidence="9">Forms a complex with SecF. Part of the essential Sec protein translocation apparatus which comprises SecA, SecYEG and auxiliary proteins SecDF. Other proteins may also be involved.</text>
</comment>
<dbReference type="NCBIfam" id="TIGR00916">
    <property type="entry name" value="2A0604s01"/>
    <property type="match status" value="1"/>
</dbReference>
<feature type="transmembrane region" description="Helical" evidence="9">
    <location>
        <begin position="245"/>
        <end position="263"/>
    </location>
</feature>
<name>A0ABU5ZHN5_9BACL</name>
<evidence type="ECO:0000259" key="11">
    <source>
        <dbReference type="Pfam" id="PF21760"/>
    </source>
</evidence>
<feature type="domain" description="Protein export membrane protein SecD/SecF C-terminal" evidence="10">
    <location>
        <begin position="224"/>
        <end position="394"/>
    </location>
</feature>
<keyword evidence="3 9" id="KW-1003">Cell membrane</keyword>
<sequence>MDVKRIAAFLLIVVISFGVVAWTSPDLVKNLRLGLDLKGGFEILYEAQPIEPGQKLTQDVLRQAAQSIAQRVNRTGVEEPEITPEGTDRIRVRIAGVTNPDEVRRILKKPAELTFRSSDGTKELIGSDFVQGGASVQFEQGTTVPFISIKLKSKEKFYEVTKRLSQKPYPQNTLGIYLDDQLLSNPQVTTPINSADARITGHFTYDEAKNIAETINLGAMPVKLTEKYIQSVGATLGQMSLEKTVRAGIIGTVLILLFMMGYYRIPGIVASITIILYTWLLILVFYLMNATLTLPGIAAFVLGMGMAVDANIITYERIKEEIRSGKSVLSSLKAGSRNSFRTIMDANITTILAGAVLYFIGTGAIQGFALTLILSILVSIFTNVFLSRLLLHLLIRGNIAKKPAHFGVKEAEISEL</sequence>
<comment type="caution">
    <text evidence="9">Lacks conserved residue(s) required for the propagation of feature annotation.</text>
</comment>
<dbReference type="Pfam" id="PF21760">
    <property type="entry name" value="SecD_1st"/>
    <property type="match status" value="1"/>
</dbReference>
<evidence type="ECO:0000259" key="10">
    <source>
        <dbReference type="Pfam" id="PF02355"/>
    </source>
</evidence>
<gene>
    <name evidence="9 13" type="primary">secD</name>
    <name evidence="13" type="ORF">VF724_10120</name>
</gene>
<evidence type="ECO:0000259" key="12">
    <source>
        <dbReference type="Pfam" id="PF22599"/>
    </source>
</evidence>
<dbReference type="Pfam" id="PF22599">
    <property type="entry name" value="SecDF_P1_head"/>
    <property type="match status" value="1"/>
</dbReference>
<dbReference type="InterPro" id="IPR048634">
    <property type="entry name" value="SecD_SecF_C"/>
</dbReference>
<dbReference type="InterPro" id="IPR054384">
    <property type="entry name" value="SecDF_P1_head"/>
</dbReference>
<evidence type="ECO:0000256" key="5">
    <source>
        <dbReference type="ARBA" id="ARBA00022927"/>
    </source>
</evidence>
<dbReference type="Gene3D" id="1.20.1640.10">
    <property type="entry name" value="Multidrug efflux transporter AcrB transmembrane domain"/>
    <property type="match status" value="1"/>
</dbReference>
<feature type="transmembrane region" description="Helical" evidence="9">
    <location>
        <begin position="268"/>
        <end position="288"/>
    </location>
</feature>
<dbReference type="Proteomes" id="UP001310386">
    <property type="component" value="Unassembled WGS sequence"/>
</dbReference>
<comment type="function">
    <text evidence="9">Part of the Sec protein translocase complex. Interacts with the SecYEG preprotein conducting channel. SecDF uses the proton motive force (PMF) to complete protein translocation after the ATP-dependent function of SecA.</text>
</comment>
<dbReference type="NCBIfam" id="TIGR01129">
    <property type="entry name" value="secD"/>
    <property type="match status" value="1"/>
</dbReference>
<dbReference type="PRINTS" id="PR00702">
    <property type="entry name" value="ACRIFLAVINRP"/>
</dbReference>
<reference evidence="13" key="1">
    <citation type="submission" date="2023-12" db="EMBL/GenBank/DDBJ databases">
        <title>Fervidustalea candida gen. nov., sp. nov., a novel member of the family Paenibacillaceae isolated from a geothermal area.</title>
        <authorList>
            <person name="Li W.-J."/>
            <person name="Jiao J.-Y."/>
            <person name="Chen Y."/>
        </authorList>
    </citation>
    <scope>NUCLEOTIDE SEQUENCE</scope>
    <source>
        <strain evidence="13">SYSU GA230002</strain>
    </source>
</reference>
<feature type="transmembrane region" description="Helical" evidence="9">
    <location>
        <begin position="294"/>
        <end position="313"/>
    </location>
</feature>
<keyword evidence="6 9" id="KW-1133">Transmembrane helix</keyword>
<keyword evidence="5 9" id="KW-0653">Protein transport</keyword>
<organism evidence="13 14">
    <name type="scientific">Ferviditalea candida</name>
    <dbReference type="NCBI Taxonomy" id="3108399"/>
    <lineage>
        <taxon>Bacteria</taxon>
        <taxon>Bacillati</taxon>
        <taxon>Bacillota</taxon>
        <taxon>Bacilli</taxon>
        <taxon>Bacillales</taxon>
        <taxon>Paenibacillaceae</taxon>
        <taxon>Ferviditalea</taxon>
    </lineage>
</organism>
<dbReference type="InterPro" id="IPR022813">
    <property type="entry name" value="SecD/SecF_arch_bac"/>
</dbReference>
<dbReference type="InterPro" id="IPR055344">
    <property type="entry name" value="SecD_SecF_C_bact"/>
</dbReference>
<protein>
    <recommendedName>
        <fullName evidence="9">Protein translocase subunit SecD</fullName>
    </recommendedName>
</protein>
<keyword evidence="8 9" id="KW-0472">Membrane</keyword>
<evidence type="ECO:0000256" key="6">
    <source>
        <dbReference type="ARBA" id="ARBA00022989"/>
    </source>
</evidence>
<proteinExistence type="inferred from homology"/>
<feature type="domain" description="Protein translocase subunit SecDF P1" evidence="11">
    <location>
        <begin position="62"/>
        <end position="119"/>
    </location>
</feature>
<keyword evidence="2 9" id="KW-0813">Transport</keyword>
<keyword evidence="4 9" id="KW-0812">Transmembrane</keyword>
<evidence type="ECO:0000256" key="1">
    <source>
        <dbReference type="ARBA" id="ARBA00004651"/>
    </source>
</evidence>
<evidence type="ECO:0000256" key="9">
    <source>
        <dbReference type="HAMAP-Rule" id="MF_01463"/>
    </source>
</evidence>
<accession>A0ABU5ZHN5</accession>
<comment type="caution">
    <text evidence="13">The sequence shown here is derived from an EMBL/GenBank/DDBJ whole genome shotgun (WGS) entry which is preliminary data.</text>
</comment>
<dbReference type="SUPFAM" id="SSF82866">
    <property type="entry name" value="Multidrug efflux transporter AcrB transmembrane domain"/>
    <property type="match status" value="1"/>
</dbReference>
<dbReference type="EMBL" id="JAYJLD010000012">
    <property type="protein sequence ID" value="MEB3102019.1"/>
    <property type="molecule type" value="Genomic_DNA"/>
</dbReference>
<dbReference type="Pfam" id="PF02355">
    <property type="entry name" value="SecD_SecF_C"/>
    <property type="match status" value="1"/>
</dbReference>
<dbReference type="InterPro" id="IPR048631">
    <property type="entry name" value="SecD_1st"/>
</dbReference>
<keyword evidence="14" id="KW-1185">Reference proteome</keyword>
<dbReference type="InterPro" id="IPR001036">
    <property type="entry name" value="Acrflvin-R"/>
</dbReference>
<evidence type="ECO:0000256" key="7">
    <source>
        <dbReference type="ARBA" id="ARBA00023010"/>
    </source>
</evidence>
<keyword evidence="7 9" id="KW-0811">Translocation</keyword>